<dbReference type="RefSeq" id="XP_009173199.1">
    <property type="nucleotide sequence ID" value="XM_009174935.1"/>
</dbReference>
<accession>A0A075A6H0</accession>
<dbReference type="KEGG" id="ovi:T265_08985"/>
<evidence type="ECO:0000313" key="4">
    <source>
        <dbReference type="Proteomes" id="UP000054324"/>
    </source>
</evidence>
<dbReference type="GeneID" id="20323164"/>
<dbReference type="STRING" id="6198.A0A075A6H0"/>
<evidence type="ECO:0000259" key="2">
    <source>
        <dbReference type="PROSITE" id="PS50222"/>
    </source>
</evidence>
<evidence type="ECO:0000256" key="1">
    <source>
        <dbReference type="ARBA" id="ARBA00022837"/>
    </source>
</evidence>
<keyword evidence="4" id="KW-1185">Reference proteome</keyword>
<dbReference type="GO" id="GO:0007017">
    <property type="term" value="P:microtubule-based process"/>
    <property type="evidence" value="ECO:0007669"/>
    <property type="project" value="InterPro"/>
</dbReference>
<dbReference type="InterPro" id="IPR037177">
    <property type="entry name" value="DLC_sf"/>
</dbReference>
<dbReference type="OrthoDB" id="6222219at2759"/>
<organism evidence="3 4">
    <name type="scientific">Opisthorchis viverrini</name>
    <name type="common">Southeast Asian liver fluke</name>
    <dbReference type="NCBI Taxonomy" id="6198"/>
    <lineage>
        <taxon>Eukaryota</taxon>
        <taxon>Metazoa</taxon>
        <taxon>Spiralia</taxon>
        <taxon>Lophotrochozoa</taxon>
        <taxon>Platyhelminthes</taxon>
        <taxon>Trematoda</taxon>
        <taxon>Digenea</taxon>
        <taxon>Opisthorchiida</taxon>
        <taxon>Opisthorchiata</taxon>
        <taxon>Opisthorchiidae</taxon>
        <taxon>Opisthorchis</taxon>
    </lineage>
</organism>
<dbReference type="CDD" id="cd21454">
    <property type="entry name" value="DLC-like_TAL"/>
    <property type="match status" value="1"/>
</dbReference>
<dbReference type="InterPro" id="IPR011992">
    <property type="entry name" value="EF-hand-dom_pair"/>
</dbReference>
<dbReference type="SUPFAM" id="SSF47473">
    <property type="entry name" value="EF-hand"/>
    <property type="match status" value="1"/>
</dbReference>
<keyword evidence="1" id="KW-0106">Calcium</keyword>
<feature type="domain" description="EF-hand" evidence="2">
    <location>
        <begin position="12"/>
        <end position="47"/>
    </location>
</feature>
<dbReference type="Gene3D" id="3.30.740.10">
    <property type="entry name" value="Protein Inhibitor Of Neuronal Nitric Oxide Synthase"/>
    <property type="match status" value="1"/>
</dbReference>
<name>A0A075A6H0_OPIVI</name>
<dbReference type="GO" id="GO:0005509">
    <property type="term" value="F:calcium ion binding"/>
    <property type="evidence" value="ECO:0007669"/>
    <property type="project" value="InterPro"/>
</dbReference>
<evidence type="ECO:0000313" key="3">
    <source>
        <dbReference type="EMBL" id="KER23039.1"/>
    </source>
</evidence>
<gene>
    <name evidence="3" type="ORF">T265_08985</name>
</gene>
<sequence length="198" mass="23453">MSQQLVQRIQLHPFEKLIKLFFLLDKNNDGFVSRSELIEYYDKNGLEQGNVEEFMSRFDTNNDNKISMDEYCRAFGFFPHEAQMEKKDLKVQQAREASGSIPSFEDVEILSSSMTWEKQEDIVNKYKELVGGGDASNERMNEAVQYLQTYLNRTYGRTWQCIILNGSYWIRYNHDPFYSLQFKHGGKNTVLVWRINRR</sequence>
<dbReference type="InterPro" id="IPR001372">
    <property type="entry name" value="Dynein_light_chain_typ-1/2"/>
</dbReference>
<dbReference type="EMBL" id="KL596867">
    <property type="protein sequence ID" value="KER23039.1"/>
    <property type="molecule type" value="Genomic_DNA"/>
</dbReference>
<feature type="domain" description="EF-hand" evidence="2">
    <location>
        <begin position="51"/>
        <end position="81"/>
    </location>
</feature>
<dbReference type="Pfam" id="PF13499">
    <property type="entry name" value="EF-hand_7"/>
    <property type="match status" value="1"/>
</dbReference>
<dbReference type="SMART" id="SM01375">
    <property type="entry name" value="Dynein_light"/>
    <property type="match status" value="1"/>
</dbReference>
<dbReference type="GO" id="GO:0030286">
    <property type="term" value="C:dynein complex"/>
    <property type="evidence" value="ECO:0007669"/>
    <property type="project" value="InterPro"/>
</dbReference>
<dbReference type="InterPro" id="IPR002048">
    <property type="entry name" value="EF_hand_dom"/>
</dbReference>
<dbReference type="InterPro" id="IPR018247">
    <property type="entry name" value="EF_Hand_1_Ca_BS"/>
</dbReference>
<dbReference type="Gene3D" id="1.10.238.10">
    <property type="entry name" value="EF-hand"/>
    <property type="match status" value="1"/>
</dbReference>
<dbReference type="CDD" id="cd00051">
    <property type="entry name" value="EFh"/>
    <property type="match status" value="1"/>
</dbReference>
<dbReference type="AlphaFoldDB" id="A0A075A6H0"/>
<dbReference type="SUPFAM" id="SSF54648">
    <property type="entry name" value="DLC"/>
    <property type="match status" value="1"/>
</dbReference>
<protein>
    <recommendedName>
        <fullName evidence="2">EF-hand domain-containing protein</fullName>
    </recommendedName>
</protein>
<dbReference type="PROSITE" id="PS50222">
    <property type="entry name" value="EF_HAND_2"/>
    <property type="match status" value="2"/>
</dbReference>
<dbReference type="Pfam" id="PF01221">
    <property type="entry name" value="Dynein_light"/>
    <property type="match status" value="1"/>
</dbReference>
<dbReference type="PROSITE" id="PS00018">
    <property type="entry name" value="EF_HAND_1"/>
    <property type="match status" value="2"/>
</dbReference>
<proteinExistence type="predicted"/>
<dbReference type="CTD" id="20323164"/>
<dbReference type="SMART" id="SM00054">
    <property type="entry name" value="EFh"/>
    <property type="match status" value="2"/>
</dbReference>
<dbReference type="Proteomes" id="UP000054324">
    <property type="component" value="Unassembled WGS sequence"/>
</dbReference>
<reference evidence="3 4" key="1">
    <citation type="submission" date="2013-11" db="EMBL/GenBank/DDBJ databases">
        <title>Opisthorchis viverrini - life in the bile duct.</title>
        <authorList>
            <person name="Young N.D."/>
            <person name="Nagarajan N."/>
            <person name="Lin S.J."/>
            <person name="Korhonen P.K."/>
            <person name="Jex A.R."/>
            <person name="Hall R.S."/>
            <person name="Safavi-Hemami H."/>
            <person name="Kaewkong W."/>
            <person name="Bertrand D."/>
            <person name="Gao S."/>
            <person name="Seet Q."/>
            <person name="Wongkham S."/>
            <person name="Teh B.T."/>
            <person name="Wongkham C."/>
            <person name="Intapan P.M."/>
            <person name="Maleewong W."/>
            <person name="Yang X."/>
            <person name="Hu M."/>
            <person name="Wang Z."/>
            <person name="Hofmann A."/>
            <person name="Sternberg P.W."/>
            <person name="Tan P."/>
            <person name="Wang J."/>
            <person name="Gasser R.B."/>
        </authorList>
    </citation>
    <scope>NUCLEOTIDE SEQUENCE [LARGE SCALE GENOMIC DNA]</scope>
</reference>